<feature type="chain" id="PRO_5041970271" evidence="2">
    <location>
        <begin position="20"/>
        <end position="591"/>
    </location>
</feature>
<feature type="domain" description="Secretion system C-terminal sorting" evidence="3">
    <location>
        <begin position="522"/>
        <end position="589"/>
    </location>
</feature>
<evidence type="ECO:0000256" key="1">
    <source>
        <dbReference type="ARBA" id="ARBA00022729"/>
    </source>
</evidence>
<evidence type="ECO:0000313" key="4">
    <source>
        <dbReference type="EMBL" id="AZA90881.1"/>
    </source>
</evidence>
<dbReference type="InterPro" id="IPR012334">
    <property type="entry name" value="Pectin_lyas_fold"/>
</dbReference>
<dbReference type="SMART" id="SM00710">
    <property type="entry name" value="PbH1"/>
    <property type="match status" value="5"/>
</dbReference>
<keyword evidence="5" id="KW-1185">Reference proteome</keyword>
<dbReference type="InterPro" id="IPR011050">
    <property type="entry name" value="Pectin_lyase_fold/virulence"/>
</dbReference>
<gene>
    <name evidence="4" type="ORF">EG343_09680</name>
</gene>
<dbReference type="RefSeq" id="WP_123857588.1">
    <property type="nucleotide sequence ID" value="NZ_CP033923.1"/>
</dbReference>
<dbReference type="Gene3D" id="2.160.20.10">
    <property type="entry name" value="Single-stranded right-handed beta-helix, Pectin lyase-like"/>
    <property type="match status" value="1"/>
</dbReference>
<accession>A0AAD0YHN6</accession>
<dbReference type="InterPro" id="IPR006626">
    <property type="entry name" value="PbH1"/>
</dbReference>
<keyword evidence="1 2" id="KW-0732">Signal</keyword>
<evidence type="ECO:0000256" key="2">
    <source>
        <dbReference type="SAM" id="SignalP"/>
    </source>
</evidence>
<dbReference type="KEGG" id="cnk:EG343_09680"/>
<organism evidence="4 5">
    <name type="scientific">Chryseobacterium nakagawai</name>
    <dbReference type="NCBI Taxonomy" id="1241982"/>
    <lineage>
        <taxon>Bacteria</taxon>
        <taxon>Pseudomonadati</taxon>
        <taxon>Bacteroidota</taxon>
        <taxon>Flavobacteriia</taxon>
        <taxon>Flavobacteriales</taxon>
        <taxon>Weeksellaceae</taxon>
        <taxon>Chryseobacterium group</taxon>
        <taxon>Chryseobacterium</taxon>
    </lineage>
</organism>
<dbReference type="Proteomes" id="UP000278288">
    <property type="component" value="Chromosome"/>
</dbReference>
<dbReference type="InterPro" id="IPR026444">
    <property type="entry name" value="Secre_tail"/>
</dbReference>
<protein>
    <submittedName>
        <fullName evidence="4">T9SS C-terminal target domain-containing protein</fullName>
    </submittedName>
</protein>
<dbReference type="SUPFAM" id="SSF51126">
    <property type="entry name" value="Pectin lyase-like"/>
    <property type="match status" value="1"/>
</dbReference>
<evidence type="ECO:0000259" key="3">
    <source>
        <dbReference type="Pfam" id="PF18962"/>
    </source>
</evidence>
<name>A0AAD0YHN6_CHRNA</name>
<dbReference type="NCBIfam" id="TIGR04183">
    <property type="entry name" value="Por_Secre_tail"/>
    <property type="match status" value="1"/>
</dbReference>
<reference evidence="4 5" key="1">
    <citation type="submission" date="2018-11" db="EMBL/GenBank/DDBJ databases">
        <title>Proposal to divide the Flavobacteriaceae and reorganize its genera based on Amino Acid Identity values calculated from whole genome sequences.</title>
        <authorList>
            <person name="Nicholson A.C."/>
            <person name="Gulvik C.A."/>
            <person name="Whitney A.M."/>
            <person name="Humrighouse B.W."/>
            <person name="Bell M."/>
            <person name="Holmes B."/>
            <person name="Steigerwalt A.G."/>
            <person name="Villarma A."/>
            <person name="Sheth M."/>
            <person name="Batra D."/>
            <person name="Pryor J."/>
            <person name="Bernardet J.-F."/>
            <person name="Hugo C."/>
            <person name="Kampfer P."/>
            <person name="Newman J."/>
            <person name="McQuiston J.R."/>
        </authorList>
    </citation>
    <scope>NUCLEOTIDE SEQUENCE [LARGE SCALE GENOMIC DNA]</scope>
    <source>
        <strain evidence="4 5">G0041</strain>
    </source>
</reference>
<sequence>MRKILLCLLTSIAASHIDAQISLSATSGTATGTYTTLLNAFEAINAGTHQGAITINITANVTETATAVLNVSGGVSNYTSVLIKPAAGVDATISGSNATGIIKINGGDNVTIDGSNNGTSSRNLTITNTYTAVTGTSPTVIMVTSTTTDGSDNFTIKNTNVAGSSPSGTVGAIIVAGSTLAAAEVPNNNFTAINNSFIRAQNGIFIIGNNTTTDTGHVVKNNVFGSTVVADKMLFRGIAIQNSQNFEISGNTITGVVLGTTSSSLATGILIGANIMNGKVFNNKISDVRSTNTLGYGAAGIYVNSANAASNILIYNNSISGVAGYGYNSGGAAVDNGNGIAINNGGGFKIYYNTVVMNTSQNVAGRPAAFNVSSTVTAPGAIDLRNNIFVNSQTQTGEKYVIYSNAANTVFSNINNNNYYSSGSNLGYIGGAAKATLADIQTGFGSNTNSLNLLPVFVSGTDFHLSNTGNNALDNKGTPVAEVTLDADGNTRNATTPDLGAFEFTAQILAVNEITKKKINFYPNPVVDYLTINNDGKINDVEIYNISGQRLIAEEVNTEKASVDMRKVPAGAYILKVNTEKGSESIKIIKK</sequence>
<feature type="signal peptide" evidence="2">
    <location>
        <begin position="1"/>
        <end position="19"/>
    </location>
</feature>
<dbReference type="AlphaFoldDB" id="A0AAD0YHN6"/>
<proteinExistence type="predicted"/>
<evidence type="ECO:0000313" key="5">
    <source>
        <dbReference type="Proteomes" id="UP000278288"/>
    </source>
</evidence>
<dbReference type="Pfam" id="PF18962">
    <property type="entry name" value="Por_Secre_tail"/>
    <property type="match status" value="1"/>
</dbReference>
<dbReference type="EMBL" id="CP033923">
    <property type="protein sequence ID" value="AZA90881.1"/>
    <property type="molecule type" value="Genomic_DNA"/>
</dbReference>